<feature type="region of interest" description="Disordered" evidence="1">
    <location>
        <begin position="146"/>
        <end position="165"/>
    </location>
</feature>
<dbReference type="AlphaFoldDB" id="A0A2S3HM22"/>
<dbReference type="Proteomes" id="UP000243499">
    <property type="component" value="Chromosome 4"/>
</dbReference>
<evidence type="ECO:0000259" key="2">
    <source>
        <dbReference type="Pfam" id="PF12274"/>
    </source>
</evidence>
<gene>
    <name evidence="3" type="ORF">PAHAL_4G337100</name>
</gene>
<reference evidence="3" key="1">
    <citation type="submission" date="2018-04" db="EMBL/GenBank/DDBJ databases">
        <title>WGS assembly of Panicum hallii.</title>
        <authorList>
            <person name="Lovell J."/>
            <person name="Jenkins J."/>
            <person name="Lowry D."/>
            <person name="Mamidi S."/>
            <person name="Sreedasyam A."/>
            <person name="Weng X."/>
            <person name="Barry K."/>
            <person name="Bonette J."/>
            <person name="Campitelli B."/>
            <person name="Daum C."/>
            <person name="Gordon S."/>
            <person name="Gould B."/>
            <person name="Lipzen A."/>
            <person name="Macqueen A."/>
            <person name="Palacio-Mejia J."/>
            <person name="Plott C."/>
            <person name="Shakirov E."/>
            <person name="Shu S."/>
            <person name="Yoshinaga Y."/>
            <person name="Zane M."/>
            <person name="Rokhsar D."/>
            <person name="Grimwood J."/>
            <person name="Schmutz J."/>
            <person name="Juenger T."/>
        </authorList>
    </citation>
    <scope>NUCLEOTIDE SEQUENCE [LARGE SCALE GENOMIC DNA]</scope>
    <source>
        <strain evidence="3">FIL2</strain>
    </source>
</reference>
<feature type="domain" description="DUF3615" evidence="2">
    <location>
        <begin position="170"/>
        <end position="261"/>
    </location>
</feature>
<evidence type="ECO:0000256" key="1">
    <source>
        <dbReference type="SAM" id="MobiDB-lite"/>
    </source>
</evidence>
<name>A0A2S3HM22_9POAL</name>
<evidence type="ECO:0000313" key="3">
    <source>
        <dbReference type="EMBL" id="PAN25961.1"/>
    </source>
</evidence>
<organism evidence="3">
    <name type="scientific">Panicum hallii</name>
    <dbReference type="NCBI Taxonomy" id="206008"/>
    <lineage>
        <taxon>Eukaryota</taxon>
        <taxon>Viridiplantae</taxon>
        <taxon>Streptophyta</taxon>
        <taxon>Embryophyta</taxon>
        <taxon>Tracheophyta</taxon>
        <taxon>Spermatophyta</taxon>
        <taxon>Magnoliopsida</taxon>
        <taxon>Liliopsida</taxon>
        <taxon>Poales</taxon>
        <taxon>Poaceae</taxon>
        <taxon>PACMAD clade</taxon>
        <taxon>Panicoideae</taxon>
        <taxon>Panicodae</taxon>
        <taxon>Paniceae</taxon>
        <taxon>Panicinae</taxon>
        <taxon>Panicum</taxon>
        <taxon>Panicum sect. Panicum</taxon>
    </lineage>
</organism>
<dbReference type="InterPro" id="IPR022059">
    <property type="entry name" value="DUF3615"/>
</dbReference>
<dbReference type="Pfam" id="PF12274">
    <property type="entry name" value="DUF3615"/>
    <property type="match status" value="1"/>
</dbReference>
<accession>A0A2S3HM22</accession>
<dbReference type="PANTHER" id="PTHR33326:SF16">
    <property type="match status" value="1"/>
</dbReference>
<dbReference type="PANTHER" id="PTHR33326">
    <property type="entry name" value="OS05G0543800 PROTEIN"/>
    <property type="match status" value="1"/>
</dbReference>
<proteinExistence type="predicted"/>
<dbReference type="EMBL" id="CM008049">
    <property type="protein sequence ID" value="PAN25961.1"/>
    <property type="molecule type" value="Genomic_DNA"/>
</dbReference>
<sequence length="320" mass="36708">MIIRSLYLLRIFPFRYEKLVAGVAESASALTLQEPDVSYSGVLLDYTSSEESTTDSDDDSAQSASSFGSKIFLRRLPKWYQVYFIRIDRSGYFRMYPALAGPVQSLDQADSAINHHLAKLERPSMFLEKDNYSIVDRLIHEHNYYPDGMPKRGPKSQRRTNPNEEQHHLVQALLDQYNDDNNLFGNRAHALESLLRHEYEKNKWYYHFNFTTKTGNLFFAEVSQRQGERAWKVNCCCIVDCNENGQCNGYRNNGGPDMNHPNNTDAYTAGLLDGYLPFGDGELSGFDDLEAEAARLRVVFKGLDDPDATKRLRLRAMQQQ</sequence>
<protein>
    <recommendedName>
        <fullName evidence="2">DUF3615 domain-containing protein</fullName>
    </recommendedName>
</protein>
<dbReference type="Gramene" id="PAN25961">
    <property type="protein sequence ID" value="PAN25961"/>
    <property type="gene ID" value="PAHAL_4G337100"/>
</dbReference>